<dbReference type="InterPro" id="IPR005511">
    <property type="entry name" value="SMP-30"/>
</dbReference>
<dbReference type="PANTHER" id="PTHR47572">
    <property type="entry name" value="LIPOPROTEIN-RELATED"/>
    <property type="match status" value="1"/>
</dbReference>
<dbReference type="InterPro" id="IPR013658">
    <property type="entry name" value="SGL"/>
</dbReference>
<dbReference type="OrthoDB" id="2633250at2"/>
<evidence type="ECO:0000256" key="6">
    <source>
        <dbReference type="PROSITE-ProRule" id="PRU00504"/>
    </source>
</evidence>
<evidence type="ECO:0000259" key="7">
    <source>
        <dbReference type="Pfam" id="PF08450"/>
    </source>
</evidence>
<accession>A0A6G1X1U1</accession>
<reference evidence="8 9" key="1">
    <citation type="submission" date="2019-11" db="EMBL/GenBank/DDBJ databases">
        <authorList>
            <person name="Li J."/>
        </authorList>
    </citation>
    <scope>NUCLEOTIDE SEQUENCE [LARGE SCALE GENOMIC DNA]</scope>
    <source>
        <strain evidence="8 9">J4</strain>
    </source>
</reference>
<dbReference type="RefSeq" id="WP_153726827.1">
    <property type="nucleotide sequence ID" value="NZ_WJNH01000001.1"/>
</dbReference>
<feature type="binding site" evidence="5">
    <location>
        <position position="195"/>
    </location>
    <ligand>
        <name>a divalent metal cation</name>
        <dbReference type="ChEBI" id="CHEBI:60240"/>
    </ligand>
</feature>
<dbReference type="PROSITE" id="PS51125">
    <property type="entry name" value="NHL"/>
    <property type="match status" value="1"/>
</dbReference>
<evidence type="ECO:0000256" key="2">
    <source>
        <dbReference type="ARBA" id="ARBA00022737"/>
    </source>
</evidence>
<dbReference type="Proteomes" id="UP000480185">
    <property type="component" value="Unassembled WGS sequence"/>
</dbReference>
<evidence type="ECO:0000313" key="9">
    <source>
        <dbReference type="Proteomes" id="UP000480185"/>
    </source>
</evidence>
<comment type="similarity">
    <text evidence="1">Belongs to the SMP-30/CGR1 family.</text>
</comment>
<comment type="cofactor">
    <cofactor evidence="5">
        <name>Zn(2+)</name>
        <dbReference type="ChEBI" id="CHEBI:29105"/>
    </cofactor>
    <text evidence="5">Binds 1 divalent metal cation per subunit.</text>
</comment>
<keyword evidence="2" id="KW-0677">Repeat</keyword>
<sequence>MRNKVLPFAIIIIISLVTISVAVADSVYEKAGKPPSNERHTLSEILPSSSQWEKVVTADGFIEGLNFDRDGQMWMTAIFSGEIMKVNGNEVEVVETYGNPNGAKFHKDGRLFIADLNGELYTLDPPTGKRTTILEKYKTEHLRGLNDLVFDDKGGIYFTEPHGSSATKPNGRVFYLPPGKDTKLQLFQDNIAYPNGVAISPDGQHVYIAEYDKNQIIAAPSVHTDDIYDTPYVFARFEGGIGPDGLAVDNEGNLYVAHYKAGEVIVLDSKGFKYGKIRLPKEAGTYSTNLAFHNGYLYVTESEKNEVWRIKIKKKGLKTYGLQ</sequence>
<evidence type="ECO:0000256" key="3">
    <source>
        <dbReference type="ARBA" id="ARBA00022801"/>
    </source>
</evidence>
<keyword evidence="9" id="KW-1185">Reference proteome</keyword>
<gene>
    <name evidence="8" type="ORF">GH754_00780</name>
</gene>
<comment type="caution">
    <text evidence="8">The sequence shown here is derived from an EMBL/GenBank/DDBJ whole genome shotgun (WGS) entry which is preliminary data.</text>
</comment>
<evidence type="ECO:0000256" key="4">
    <source>
        <dbReference type="PIRSR" id="PIRSR605511-1"/>
    </source>
</evidence>
<name>A0A6G1X1U1_9BACI</name>
<feature type="binding site" evidence="5">
    <location>
        <position position="146"/>
    </location>
    <ligand>
        <name>substrate</name>
    </ligand>
</feature>
<feature type="active site" description="Proton donor/acceptor" evidence="4">
    <location>
        <position position="244"/>
    </location>
</feature>
<evidence type="ECO:0000256" key="1">
    <source>
        <dbReference type="ARBA" id="ARBA00008853"/>
    </source>
</evidence>
<keyword evidence="3" id="KW-0378">Hydrolase</keyword>
<dbReference type="PRINTS" id="PR01790">
    <property type="entry name" value="SMP30FAMILY"/>
</dbReference>
<dbReference type="Pfam" id="PF08450">
    <property type="entry name" value="SGL"/>
    <property type="match status" value="1"/>
</dbReference>
<proteinExistence type="inferred from homology"/>
<feature type="binding site" evidence="5">
    <location>
        <position position="244"/>
    </location>
    <ligand>
        <name>a divalent metal cation</name>
        <dbReference type="ChEBI" id="CHEBI:60240"/>
    </ligand>
</feature>
<evidence type="ECO:0000256" key="5">
    <source>
        <dbReference type="PIRSR" id="PIRSR605511-2"/>
    </source>
</evidence>
<organism evidence="8 9">
    <name type="scientific">Salinibacillus xinjiangensis</name>
    <dbReference type="NCBI Taxonomy" id="1229268"/>
    <lineage>
        <taxon>Bacteria</taxon>
        <taxon>Bacillati</taxon>
        <taxon>Bacillota</taxon>
        <taxon>Bacilli</taxon>
        <taxon>Bacillales</taxon>
        <taxon>Bacillaceae</taxon>
        <taxon>Salinibacillus</taxon>
    </lineage>
</organism>
<dbReference type="GO" id="GO:0016787">
    <property type="term" value="F:hydrolase activity"/>
    <property type="evidence" value="ECO:0007669"/>
    <property type="project" value="UniProtKB-KW"/>
</dbReference>
<feature type="repeat" description="NHL" evidence="6">
    <location>
        <begin position="242"/>
        <end position="270"/>
    </location>
</feature>
<dbReference type="InterPro" id="IPR051262">
    <property type="entry name" value="SMP-30/CGR1_Lactonase"/>
</dbReference>
<dbReference type="SUPFAM" id="SSF63829">
    <property type="entry name" value="Calcium-dependent phosphotriesterase"/>
    <property type="match status" value="1"/>
</dbReference>
<dbReference type="InterPro" id="IPR011042">
    <property type="entry name" value="6-blade_b-propeller_TolB-like"/>
</dbReference>
<dbReference type="Gene3D" id="2.120.10.30">
    <property type="entry name" value="TolB, C-terminal domain"/>
    <property type="match status" value="1"/>
</dbReference>
<dbReference type="InterPro" id="IPR001258">
    <property type="entry name" value="NHL_repeat"/>
</dbReference>
<dbReference type="GO" id="GO:0046872">
    <property type="term" value="F:metal ion binding"/>
    <property type="evidence" value="ECO:0007669"/>
    <property type="project" value="UniProtKB-KW"/>
</dbReference>
<keyword evidence="5" id="KW-0862">Zinc</keyword>
<dbReference type="PANTHER" id="PTHR47572:SF4">
    <property type="entry name" value="LACTONASE DRP35"/>
    <property type="match status" value="1"/>
</dbReference>
<dbReference type="EMBL" id="WJNH01000001">
    <property type="protein sequence ID" value="MRG84855.1"/>
    <property type="molecule type" value="Genomic_DNA"/>
</dbReference>
<dbReference type="AlphaFoldDB" id="A0A6G1X1U1"/>
<evidence type="ECO:0000313" key="8">
    <source>
        <dbReference type="EMBL" id="MRG84855.1"/>
    </source>
</evidence>
<keyword evidence="5" id="KW-0479">Metal-binding</keyword>
<feature type="domain" description="SMP-30/Gluconolactonase/LRE-like region" evidence="7">
    <location>
        <begin position="63"/>
        <end position="301"/>
    </location>
</feature>
<protein>
    <submittedName>
        <fullName evidence="8">SMP-30/gluconolactonase/LRE family protein</fullName>
    </submittedName>
</protein>